<dbReference type="KEGG" id="kbi:30210298"/>
<protein>
    <submittedName>
        <fullName evidence="2">Uncharacterized protein</fullName>
    </submittedName>
</protein>
<dbReference type="PROSITE" id="PS51257">
    <property type="entry name" value="PROKAR_LIPOPROTEIN"/>
    <property type="match status" value="1"/>
</dbReference>
<gene>
    <name evidence="2" type="ORF">I302_106836</name>
</gene>
<reference evidence="2" key="1">
    <citation type="submission" date="2013-07" db="EMBL/GenBank/DDBJ databases">
        <authorList>
            <consortium name="The Broad Institute Genome Sequencing Platform"/>
            <person name="Cuomo C."/>
            <person name="Litvintseva A."/>
            <person name="Chen Y."/>
            <person name="Heitman J."/>
            <person name="Sun S."/>
            <person name="Springer D."/>
            <person name="Dromer F."/>
            <person name="Young S.K."/>
            <person name="Zeng Q."/>
            <person name="Gargeya S."/>
            <person name="Fitzgerald M."/>
            <person name="Abouelleil A."/>
            <person name="Alvarado L."/>
            <person name="Berlin A.M."/>
            <person name="Chapman S.B."/>
            <person name="Dewar J."/>
            <person name="Goldberg J."/>
            <person name="Griggs A."/>
            <person name="Gujja S."/>
            <person name="Hansen M."/>
            <person name="Howarth C."/>
            <person name="Imamovic A."/>
            <person name="Larimer J."/>
            <person name="McCowan C."/>
            <person name="Murphy C."/>
            <person name="Pearson M."/>
            <person name="Priest M."/>
            <person name="Roberts A."/>
            <person name="Saif S."/>
            <person name="Shea T."/>
            <person name="Sykes S."/>
            <person name="Wortman J."/>
            <person name="Nusbaum C."/>
            <person name="Birren B."/>
        </authorList>
    </citation>
    <scope>NUCLEOTIDE SEQUENCE</scope>
    <source>
        <strain evidence="2">CBS 10118</strain>
    </source>
</reference>
<reference evidence="2" key="2">
    <citation type="submission" date="2024-02" db="EMBL/GenBank/DDBJ databases">
        <title>Comparative genomics of Cryptococcus and Kwoniella reveals pathogenesis evolution and contrasting modes of karyotype evolution via chromosome fusion or intercentromeric recombination.</title>
        <authorList>
            <person name="Coelho M.A."/>
            <person name="David-Palma M."/>
            <person name="Shea T."/>
            <person name="Bowers K."/>
            <person name="McGinley-Smith S."/>
            <person name="Mohammad A.W."/>
            <person name="Gnirke A."/>
            <person name="Yurkov A.M."/>
            <person name="Nowrousian M."/>
            <person name="Sun S."/>
            <person name="Cuomo C.A."/>
            <person name="Heitman J."/>
        </authorList>
    </citation>
    <scope>NUCLEOTIDE SEQUENCE</scope>
    <source>
        <strain evidence="2">CBS 10118</strain>
    </source>
</reference>
<feature type="signal peptide" evidence="1">
    <location>
        <begin position="1"/>
        <end position="23"/>
    </location>
</feature>
<keyword evidence="3" id="KW-1185">Reference proteome</keyword>
<feature type="chain" id="PRO_5042581192" evidence="1">
    <location>
        <begin position="24"/>
        <end position="73"/>
    </location>
</feature>
<evidence type="ECO:0000313" key="3">
    <source>
        <dbReference type="Proteomes" id="UP000092730"/>
    </source>
</evidence>
<dbReference type="RefSeq" id="XP_065726413.1">
    <property type="nucleotide sequence ID" value="XM_065870341.1"/>
</dbReference>
<proteinExistence type="predicted"/>
<dbReference type="EMBL" id="CP144545">
    <property type="protein sequence ID" value="WVW84801.1"/>
    <property type="molecule type" value="Genomic_DNA"/>
</dbReference>
<organism evidence="2 3">
    <name type="scientific">Kwoniella bestiolae CBS 10118</name>
    <dbReference type="NCBI Taxonomy" id="1296100"/>
    <lineage>
        <taxon>Eukaryota</taxon>
        <taxon>Fungi</taxon>
        <taxon>Dikarya</taxon>
        <taxon>Basidiomycota</taxon>
        <taxon>Agaricomycotina</taxon>
        <taxon>Tremellomycetes</taxon>
        <taxon>Tremellales</taxon>
        <taxon>Cryptococcaceae</taxon>
        <taxon>Kwoniella</taxon>
    </lineage>
</organism>
<name>A0AAJ8KBY1_9TREE</name>
<sequence>MRINTFSLLASVALGSISALAACTSNTTDTAGLQKLIHDGGAGYKLELCAGQVYEISEQLNYTALNQEISTEG</sequence>
<dbReference type="Proteomes" id="UP000092730">
    <property type="component" value="Chromosome 5"/>
</dbReference>
<accession>A0AAJ8KBY1</accession>
<evidence type="ECO:0000313" key="2">
    <source>
        <dbReference type="EMBL" id="WVW84801.1"/>
    </source>
</evidence>
<dbReference type="GeneID" id="30210298"/>
<dbReference type="AlphaFoldDB" id="A0AAJ8KBY1"/>
<evidence type="ECO:0000256" key="1">
    <source>
        <dbReference type="SAM" id="SignalP"/>
    </source>
</evidence>
<keyword evidence="1" id="KW-0732">Signal</keyword>